<name>A0AAU9IGR5_9CILI</name>
<evidence type="ECO:0000313" key="3">
    <source>
        <dbReference type="Proteomes" id="UP001162131"/>
    </source>
</evidence>
<comment type="caution">
    <text evidence="2">The sequence shown here is derived from an EMBL/GenBank/DDBJ whole genome shotgun (WGS) entry which is preliminary data.</text>
</comment>
<evidence type="ECO:0000256" key="1">
    <source>
        <dbReference type="SAM" id="MobiDB-lite"/>
    </source>
</evidence>
<sequence>MIKGSALSESINGDSLFCEDEFWYEADEILGLDSDVHEETDAENGRREQESQKRQQKAKSKAYKKDRVKGRKNGKEKYERNTFYPNDLGNWKEARREW</sequence>
<organism evidence="2 3">
    <name type="scientific">Blepharisma stoltei</name>
    <dbReference type="NCBI Taxonomy" id="1481888"/>
    <lineage>
        <taxon>Eukaryota</taxon>
        <taxon>Sar</taxon>
        <taxon>Alveolata</taxon>
        <taxon>Ciliophora</taxon>
        <taxon>Postciliodesmatophora</taxon>
        <taxon>Heterotrichea</taxon>
        <taxon>Heterotrichida</taxon>
        <taxon>Blepharismidae</taxon>
        <taxon>Blepharisma</taxon>
    </lineage>
</organism>
<feature type="region of interest" description="Disordered" evidence="1">
    <location>
        <begin position="34"/>
        <end position="83"/>
    </location>
</feature>
<dbReference type="AlphaFoldDB" id="A0AAU9IGR5"/>
<keyword evidence="3" id="KW-1185">Reference proteome</keyword>
<dbReference type="Proteomes" id="UP001162131">
    <property type="component" value="Unassembled WGS sequence"/>
</dbReference>
<protein>
    <submittedName>
        <fullName evidence="2">Uncharacterized protein</fullName>
    </submittedName>
</protein>
<accession>A0AAU9IGR5</accession>
<dbReference type="EMBL" id="CAJZBQ010000011">
    <property type="protein sequence ID" value="CAG9313652.1"/>
    <property type="molecule type" value="Genomic_DNA"/>
</dbReference>
<proteinExistence type="predicted"/>
<reference evidence="2" key="1">
    <citation type="submission" date="2021-09" db="EMBL/GenBank/DDBJ databases">
        <authorList>
            <consortium name="AG Swart"/>
            <person name="Singh M."/>
            <person name="Singh A."/>
            <person name="Seah K."/>
            <person name="Emmerich C."/>
        </authorList>
    </citation>
    <scope>NUCLEOTIDE SEQUENCE</scope>
    <source>
        <strain evidence="2">ATCC30299</strain>
    </source>
</reference>
<feature type="compositionally biased region" description="Basic and acidic residues" evidence="1">
    <location>
        <begin position="34"/>
        <end position="53"/>
    </location>
</feature>
<feature type="compositionally biased region" description="Basic residues" evidence="1">
    <location>
        <begin position="54"/>
        <end position="72"/>
    </location>
</feature>
<gene>
    <name evidence="2" type="ORF">BSTOLATCC_MIC9461</name>
</gene>
<evidence type="ECO:0000313" key="2">
    <source>
        <dbReference type="EMBL" id="CAG9313652.1"/>
    </source>
</evidence>